<dbReference type="GO" id="GO:0015020">
    <property type="term" value="F:glucuronosyltransferase activity"/>
    <property type="evidence" value="ECO:0007669"/>
    <property type="project" value="InterPro"/>
</dbReference>
<organism evidence="22 23">
    <name type="scientific">Larinioides sclopetarius</name>
    <dbReference type="NCBI Taxonomy" id="280406"/>
    <lineage>
        <taxon>Eukaryota</taxon>
        <taxon>Metazoa</taxon>
        <taxon>Ecdysozoa</taxon>
        <taxon>Arthropoda</taxon>
        <taxon>Chelicerata</taxon>
        <taxon>Arachnida</taxon>
        <taxon>Araneae</taxon>
        <taxon>Araneomorphae</taxon>
        <taxon>Entelegynae</taxon>
        <taxon>Araneoidea</taxon>
        <taxon>Araneidae</taxon>
        <taxon>Larinioides</taxon>
    </lineage>
</organism>
<protein>
    <recommendedName>
        <fullName evidence="5">Beta-1,4-glucuronyltransferase 1</fullName>
    </recommendedName>
    <alternativeName>
        <fullName evidence="16">I-beta-1,3-N-acetylglucosaminyltransferase</fullName>
    </alternativeName>
    <alternativeName>
        <fullName evidence="19">N-acetyllactosaminide beta-1,3-N-acetylglucosaminyltransferase</fullName>
    </alternativeName>
    <alternativeName>
        <fullName evidence="17">Poly-N-acetyllactosamine extension enzyme</fullName>
    </alternativeName>
    <alternativeName>
        <fullName evidence="18">UDP-GlcNAc:betaGal beta-1,3-N-acetylglucosaminyltransferase 1</fullName>
    </alternativeName>
</protein>
<accession>A0AAV1YVJ6</accession>
<dbReference type="EMBL" id="CAXIEN010000007">
    <property type="protein sequence ID" value="CAL1263011.1"/>
    <property type="molecule type" value="Genomic_DNA"/>
</dbReference>
<feature type="transmembrane region" description="Helical" evidence="21">
    <location>
        <begin position="68"/>
        <end position="89"/>
    </location>
</feature>
<keyword evidence="6" id="KW-0328">Glycosyltransferase</keyword>
<gene>
    <name evidence="22" type="ORF">LARSCL_LOCUS1323</name>
</gene>
<name>A0AAV1YVJ6_9ARAC</name>
<dbReference type="GO" id="GO:0046872">
    <property type="term" value="F:metal ion binding"/>
    <property type="evidence" value="ECO:0007669"/>
    <property type="project" value="UniProtKB-KW"/>
</dbReference>
<keyword evidence="11 21" id="KW-1133">Transmembrane helix</keyword>
<evidence type="ECO:0000313" key="22">
    <source>
        <dbReference type="EMBL" id="CAL1263011.1"/>
    </source>
</evidence>
<keyword evidence="15" id="KW-0464">Manganese</keyword>
<dbReference type="PANTHER" id="PTHR46420:SF1">
    <property type="entry name" value="BETA-1,4-GLUCURONYLTRANSFERASE 1"/>
    <property type="match status" value="1"/>
</dbReference>
<dbReference type="AlphaFoldDB" id="A0AAV1YVJ6"/>
<keyword evidence="12" id="KW-0333">Golgi apparatus</keyword>
<comment type="cofactor">
    <cofactor evidence="1">
        <name>Mn(2+)</name>
        <dbReference type="ChEBI" id="CHEBI:29035"/>
    </cofactor>
</comment>
<dbReference type="GO" id="GO:0035269">
    <property type="term" value="P:protein O-linked glycosylation via mannose"/>
    <property type="evidence" value="ECO:0007669"/>
    <property type="project" value="TreeGrafter"/>
</dbReference>
<comment type="subcellular location">
    <subcellularLocation>
        <location evidence="2">Golgi apparatus membrane</location>
        <topology evidence="2">Single-pass type II membrane protein</topology>
    </subcellularLocation>
</comment>
<comment type="catalytic activity">
    <reaction evidence="20">
        <text>3-O-[beta-D-Xyl-(1-&gt;4)-Rib-ol-P-Rib-ol-P-3-beta-D-GalNAc-(1-&gt;3)-beta-D-GlcNAc-(1-&gt;4)-(O-6-P-alpha-D-Man)]-Thr-[protein] + UDP-alpha-D-glucuronate = 3-O-[beta-D-GlcA-(1-&gt;3)-beta-D-Xyl-(1-&gt;4)-Rib-ol-P-Rib-ol-P-3-beta-D-GalNAc-(1-&gt;3)-beta-D-GlcNAc-(1-&gt;4)-(O-6-P-alpha-D-Man)]-Thr-[protein] + UDP + H(+)</text>
        <dbReference type="Rhea" id="RHEA:46860"/>
        <dbReference type="Rhea" id="RHEA-COMP:15023"/>
        <dbReference type="Rhea" id="RHEA-COMP:17482"/>
        <dbReference type="ChEBI" id="CHEBI:15378"/>
        <dbReference type="ChEBI" id="CHEBI:58052"/>
        <dbReference type="ChEBI" id="CHEBI:58223"/>
        <dbReference type="ChEBI" id="CHEBI:142405"/>
        <dbReference type="ChEBI" id="CHEBI:177336"/>
    </reaction>
</comment>
<comment type="pathway">
    <text evidence="3">Protein modification; protein glycosylation.</text>
</comment>
<comment type="similarity">
    <text evidence="4">Belongs to the glycosyltransferase 49 family.</text>
</comment>
<keyword evidence="14" id="KW-0325">Glycoprotein</keyword>
<keyword evidence="10" id="KW-0735">Signal-anchor</keyword>
<dbReference type="GO" id="GO:0000139">
    <property type="term" value="C:Golgi membrane"/>
    <property type="evidence" value="ECO:0007669"/>
    <property type="project" value="UniProtKB-SubCell"/>
</dbReference>
<comment type="caution">
    <text evidence="22">The sequence shown here is derived from an EMBL/GenBank/DDBJ whole genome shotgun (WGS) entry which is preliminary data.</text>
</comment>
<proteinExistence type="inferred from homology"/>
<evidence type="ECO:0000256" key="6">
    <source>
        <dbReference type="ARBA" id="ARBA00022676"/>
    </source>
</evidence>
<evidence type="ECO:0000256" key="10">
    <source>
        <dbReference type="ARBA" id="ARBA00022968"/>
    </source>
</evidence>
<keyword evidence="8 21" id="KW-0812">Transmembrane</keyword>
<keyword evidence="9" id="KW-0479">Metal-binding</keyword>
<evidence type="ECO:0000256" key="9">
    <source>
        <dbReference type="ARBA" id="ARBA00022723"/>
    </source>
</evidence>
<evidence type="ECO:0000256" key="14">
    <source>
        <dbReference type="ARBA" id="ARBA00023180"/>
    </source>
</evidence>
<evidence type="ECO:0000256" key="8">
    <source>
        <dbReference type="ARBA" id="ARBA00022692"/>
    </source>
</evidence>
<dbReference type="PANTHER" id="PTHR46420">
    <property type="entry name" value="BETA-1,4-GLUCURONYLTRANSFERASE 1"/>
    <property type="match status" value="1"/>
</dbReference>
<evidence type="ECO:0000256" key="7">
    <source>
        <dbReference type="ARBA" id="ARBA00022679"/>
    </source>
</evidence>
<evidence type="ECO:0000256" key="21">
    <source>
        <dbReference type="SAM" id="Phobius"/>
    </source>
</evidence>
<evidence type="ECO:0000256" key="5">
    <source>
        <dbReference type="ARBA" id="ARBA00017962"/>
    </source>
</evidence>
<keyword evidence="13 21" id="KW-0472">Membrane</keyword>
<evidence type="ECO:0000256" key="18">
    <source>
        <dbReference type="ARBA" id="ARBA00032181"/>
    </source>
</evidence>
<evidence type="ECO:0000256" key="16">
    <source>
        <dbReference type="ARBA" id="ARBA00030723"/>
    </source>
</evidence>
<evidence type="ECO:0000313" key="23">
    <source>
        <dbReference type="Proteomes" id="UP001497382"/>
    </source>
</evidence>
<evidence type="ECO:0000256" key="13">
    <source>
        <dbReference type="ARBA" id="ARBA00023136"/>
    </source>
</evidence>
<evidence type="ECO:0000256" key="3">
    <source>
        <dbReference type="ARBA" id="ARBA00004922"/>
    </source>
</evidence>
<dbReference type="Proteomes" id="UP001497382">
    <property type="component" value="Unassembled WGS sequence"/>
</dbReference>
<evidence type="ECO:0000256" key="15">
    <source>
        <dbReference type="ARBA" id="ARBA00023211"/>
    </source>
</evidence>
<keyword evidence="7" id="KW-0808">Transferase</keyword>
<feature type="non-terminal residue" evidence="22">
    <location>
        <position position="1"/>
    </location>
</feature>
<keyword evidence="23" id="KW-1185">Reference proteome</keyword>
<evidence type="ECO:0000256" key="4">
    <source>
        <dbReference type="ARBA" id="ARBA00008539"/>
    </source>
</evidence>
<reference evidence="22 23" key="1">
    <citation type="submission" date="2024-04" db="EMBL/GenBank/DDBJ databases">
        <authorList>
            <person name="Rising A."/>
            <person name="Reimegard J."/>
            <person name="Sonavane S."/>
            <person name="Akerstrom W."/>
            <person name="Nylinder S."/>
            <person name="Hedman E."/>
            <person name="Kallberg Y."/>
        </authorList>
    </citation>
    <scope>NUCLEOTIDE SEQUENCE [LARGE SCALE GENOMIC DNA]</scope>
</reference>
<sequence length="493" mass="57282">VHPAPLKSLKHPLHSLQRKIRRVFPLYTCSSEHLTRHSIHILEKAWKNYRFLHIMRQRCRLICSRSSLYLYVTAIALFTLCNILAIILISRNSKQNDQPIAKINAEVPIFPPQDGGLLIGNLLSSFVFNFNQSSSRTDLKRTYIIHDAVVVGNAYGTYGKSAYVTLATQCSVDRLHMLFELADIWRAPMSVAVFVPGVDFYIAKVYIAYLRLCSQVIRTNATFHFLYHRDMAPTDSYLSDHAHDHQAVPSCARSKEALPLLLRYRNGSFKRWWQQALHPQNHLRNVARIGVRTPYHFLTDIDILPTLGLAHKLDVFLSTSPMGKSCPKCVYVVPTYEMPEQLPVPRSKAELLERINKKQSRPFHAKVFIHNQYATNHSLWEKIPSSRELEAAYKISNYEFFYEPFFVARANVPLYDERFIGYGFTRNTQVFEMHLAGFELWVLNPAFAIHRGIQNKRGRGAWRERQNVINRKQFIRFKNEMAIKYRSRTKGRS</sequence>
<evidence type="ECO:0000256" key="19">
    <source>
        <dbReference type="ARBA" id="ARBA00033291"/>
    </source>
</evidence>
<evidence type="ECO:0000256" key="20">
    <source>
        <dbReference type="ARBA" id="ARBA00047852"/>
    </source>
</evidence>
<evidence type="ECO:0000256" key="2">
    <source>
        <dbReference type="ARBA" id="ARBA00004323"/>
    </source>
</evidence>
<dbReference type="InterPro" id="IPR043189">
    <property type="entry name" value="B4GAT1"/>
</dbReference>
<evidence type="ECO:0000256" key="11">
    <source>
        <dbReference type="ARBA" id="ARBA00022989"/>
    </source>
</evidence>
<evidence type="ECO:0000256" key="17">
    <source>
        <dbReference type="ARBA" id="ARBA00032175"/>
    </source>
</evidence>
<dbReference type="Pfam" id="PF13896">
    <property type="entry name" value="Glyco_transf_49"/>
    <property type="match status" value="1"/>
</dbReference>
<evidence type="ECO:0000256" key="12">
    <source>
        <dbReference type="ARBA" id="ARBA00023034"/>
    </source>
</evidence>
<evidence type="ECO:0000256" key="1">
    <source>
        <dbReference type="ARBA" id="ARBA00001936"/>
    </source>
</evidence>